<sequence length="335" mass="36161">MSRKQAKGEYIETDTGNKVARKAVLVGTQHIMLGGKTVIQAEAMIRGDLARTAQPASTPGAAPGSNTAVAIGRLPRPFRRHRRISSVSSTPAGPTDDDVPSLSNSPTDSVPSSSAGCSPSSPSSSSSPPPSARSWSSHGNDGVLCASTKQCDAPQLTRLQPNTIRCSTCGTDFAFHSQIVSKGFTGHYGRAWLVSPIGKPPQRSGADLINITVGKSETRLLATGSHVVADIQCATCRARVGWKYLDAKEESQKYKIGMFILETRRTVSHRDWDDVTTQWSSELGYEPKRADDGDDPALLAFDSDDSDDCEDVFTGVFNAKIAARRRRLKLTRQWR</sequence>
<name>A0ACC1P1G9_9PEZI</name>
<accession>A0ACC1P1G9</accession>
<organism evidence="1 2">
    <name type="scientific">Xylaria curta</name>
    <dbReference type="NCBI Taxonomy" id="42375"/>
    <lineage>
        <taxon>Eukaryota</taxon>
        <taxon>Fungi</taxon>
        <taxon>Dikarya</taxon>
        <taxon>Ascomycota</taxon>
        <taxon>Pezizomycotina</taxon>
        <taxon>Sordariomycetes</taxon>
        <taxon>Xylariomycetidae</taxon>
        <taxon>Xylariales</taxon>
        <taxon>Xylariaceae</taxon>
        <taxon>Xylaria</taxon>
    </lineage>
</organism>
<dbReference type="Proteomes" id="UP001143856">
    <property type="component" value="Unassembled WGS sequence"/>
</dbReference>
<dbReference type="EMBL" id="JAPDGR010001080">
    <property type="protein sequence ID" value="KAJ2985583.1"/>
    <property type="molecule type" value="Genomic_DNA"/>
</dbReference>
<protein>
    <submittedName>
        <fullName evidence="1">Uncharacterized protein</fullName>
    </submittedName>
</protein>
<evidence type="ECO:0000313" key="2">
    <source>
        <dbReference type="Proteomes" id="UP001143856"/>
    </source>
</evidence>
<proteinExistence type="predicted"/>
<reference evidence="1" key="1">
    <citation type="submission" date="2022-10" db="EMBL/GenBank/DDBJ databases">
        <title>Genome Sequence of Xylaria curta.</title>
        <authorList>
            <person name="Buettner E."/>
        </authorList>
    </citation>
    <scope>NUCLEOTIDE SEQUENCE</scope>
    <source>
        <strain evidence="1">Babe10</strain>
    </source>
</reference>
<keyword evidence="2" id="KW-1185">Reference proteome</keyword>
<evidence type="ECO:0000313" key="1">
    <source>
        <dbReference type="EMBL" id="KAJ2985583.1"/>
    </source>
</evidence>
<comment type="caution">
    <text evidence="1">The sequence shown here is derived from an EMBL/GenBank/DDBJ whole genome shotgun (WGS) entry which is preliminary data.</text>
</comment>
<gene>
    <name evidence="1" type="ORF">NUW58_g5453</name>
</gene>